<protein>
    <submittedName>
        <fullName evidence="1">Uncharacterized protein</fullName>
    </submittedName>
</protein>
<keyword evidence="2" id="KW-1185">Reference proteome</keyword>
<evidence type="ECO:0000313" key="2">
    <source>
        <dbReference type="Proteomes" id="UP000652219"/>
    </source>
</evidence>
<proteinExistence type="predicted"/>
<name>A0A8H6MHQ2_9PEZI</name>
<dbReference type="EMBL" id="WIGN01000660">
    <property type="protein sequence ID" value="KAF6786141.1"/>
    <property type="molecule type" value="Genomic_DNA"/>
</dbReference>
<comment type="caution">
    <text evidence="1">The sequence shown here is derived from an EMBL/GenBank/DDBJ whole genome shotgun (WGS) entry which is preliminary data.</text>
</comment>
<organism evidence="1 2">
    <name type="scientific">Colletotrichum sojae</name>
    <dbReference type="NCBI Taxonomy" id="2175907"/>
    <lineage>
        <taxon>Eukaryota</taxon>
        <taxon>Fungi</taxon>
        <taxon>Dikarya</taxon>
        <taxon>Ascomycota</taxon>
        <taxon>Pezizomycotina</taxon>
        <taxon>Sordariomycetes</taxon>
        <taxon>Hypocreomycetidae</taxon>
        <taxon>Glomerellales</taxon>
        <taxon>Glomerellaceae</taxon>
        <taxon>Colletotrichum</taxon>
        <taxon>Colletotrichum orchidearum species complex</taxon>
    </lineage>
</organism>
<gene>
    <name evidence="1" type="ORF">CSOJ01_15485</name>
</gene>
<evidence type="ECO:0000313" key="1">
    <source>
        <dbReference type="EMBL" id="KAF6786141.1"/>
    </source>
</evidence>
<dbReference type="AlphaFoldDB" id="A0A8H6MHQ2"/>
<dbReference type="Gene3D" id="3.80.10.10">
    <property type="entry name" value="Ribonuclease Inhibitor"/>
    <property type="match status" value="1"/>
</dbReference>
<reference evidence="1 2" key="1">
    <citation type="journal article" date="2020" name="Phytopathology">
        <title>Genome Sequence Resources of Colletotrichum truncatum, C. plurivorum, C. musicola, and C. sojae: Four Species Pathogenic to Soybean (Glycine max).</title>
        <authorList>
            <person name="Rogerio F."/>
            <person name="Boufleur T.R."/>
            <person name="Ciampi-Guillardi M."/>
            <person name="Sukno S.A."/>
            <person name="Thon M.R."/>
            <person name="Massola Junior N.S."/>
            <person name="Baroncelli R."/>
        </authorList>
    </citation>
    <scope>NUCLEOTIDE SEQUENCE [LARGE SCALE GENOMIC DNA]</scope>
    <source>
        <strain evidence="1 2">LFN0009</strain>
    </source>
</reference>
<dbReference type="Proteomes" id="UP000652219">
    <property type="component" value="Unassembled WGS sequence"/>
</dbReference>
<sequence length="248" mass="28764">HTLREVCGKGETLCRHGVKYNNNNNNLRVSLGDNGPGLPFIDSSHPTCRDLSDLSSLDQLRQLTHLILYLNWKYPVPEQMRAIASLEKLQHLELRRSGTPQEPPRVNLEASELWALLRPLTRLRRLVITLPWHYNPRDAILCGFRGELPELKQLRFDYLEYNIQCPILANDYGPYNYRPALEQLHIRMVSQHFLRENTVGEILMKSFAAIRLVFPNMKRLNARSCRTGVYVYEERTQNDDRGSGSGIR</sequence>
<dbReference type="SUPFAM" id="SSF52047">
    <property type="entry name" value="RNI-like"/>
    <property type="match status" value="1"/>
</dbReference>
<dbReference type="InterPro" id="IPR032675">
    <property type="entry name" value="LRR_dom_sf"/>
</dbReference>
<accession>A0A8H6MHQ2</accession>
<feature type="non-terminal residue" evidence="1">
    <location>
        <position position="1"/>
    </location>
</feature>